<sequence length="99" mass="10959">MLNHEEKQMGGGEAPEEQDRGRYLNLLLLLLAAINLVVMMVMAQRPVPLHRIEHALEADTAHGVQVRLEVTDSHASYHFRSCGGGDSTTCHREGNLAFP</sequence>
<keyword evidence="1" id="KW-0472">Membrane</keyword>
<keyword evidence="1" id="KW-0812">Transmembrane</keyword>
<keyword evidence="3" id="KW-1185">Reference proteome</keyword>
<dbReference type="EMBL" id="CP076724">
    <property type="protein sequence ID" value="QWV96405.1"/>
    <property type="molecule type" value="Genomic_DNA"/>
</dbReference>
<proteinExistence type="predicted"/>
<organism evidence="2 3">
    <name type="scientific">Geomonas diazotrophica</name>
    <dbReference type="NCBI Taxonomy" id="2843197"/>
    <lineage>
        <taxon>Bacteria</taxon>
        <taxon>Pseudomonadati</taxon>
        <taxon>Thermodesulfobacteriota</taxon>
        <taxon>Desulfuromonadia</taxon>
        <taxon>Geobacterales</taxon>
        <taxon>Geobacteraceae</taxon>
        <taxon>Geomonas</taxon>
    </lineage>
</organism>
<feature type="transmembrane region" description="Helical" evidence="1">
    <location>
        <begin position="23"/>
        <end position="43"/>
    </location>
</feature>
<evidence type="ECO:0000313" key="2">
    <source>
        <dbReference type="EMBL" id="QWV96405.1"/>
    </source>
</evidence>
<reference evidence="2 3" key="1">
    <citation type="submission" date="2021-06" db="EMBL/GenBank/DDBJ databases">
        <title>Gemonas diversity in paddy soil.</title>
        <authorList>
            <person name="Liu G."/>
        </authorList>
    </citation>
    <scope>NUCLEOTIDE SEQUENCE [LARGE SCALE GENOMIC DNA]</scope>
    <source>
        <strain evidence="2 3">RG29</strain>
    </source>
</reference>
<name>A0ABX8JLT6_9BACT</name>
<protein>
    <submittedName>
        <fullName evidence="2">Uncharacterized protein</fullName>
    </submittedName>
</protein>
<evidence type="ECO:0000256" key="1">
    <source>
        <dbReference type="SAM" id="Phobius"/>
    </source>
</evidence>
<accession>A0ABX8JLT6</accession>
<evidence type="ECO:0000313" key="3">
    <source>
        <dbReference type="Proteomes" id="UP000683493"/>
    </source>
</evidence>
<gene>
    <name evidence="2" type="ORF">KP005_13620</name>
</gene>
<dbReference type="Proteomes" id="UP000683493">
    <property type="component" value="Chromosome"/>
</dbReference>
<keyword evidence="1" id="KW-1133">Transmembrane helix</keyword>